<accession>A0A6A6J058</accession>
<keyword evidence="1 7" id="KW-0489">Methyltransferase</keyword>
<evidence type="ECO:0000256" key="2">
    <source>
        <dbReference type="ARBA" id="ARBA00022679"/>
    </source>
</evidence>
<keyword evidence="2 7" id="KW-0808">Transferase</keyword>
<dbReference type="SUPFAM" id="SSF46785">
    <property type="entry name" value="Winged helix' DNA-binding domain"/>
    <property type="match status" value="1"/>
</dbReference>
<dbReference type="InterPro" id="IPR012967">
    <property type="entry name" value="COMT_dimerisation"/>
</dbReference>
<dbReference type="Gene3D" id="3.40.50.150">
    <property type="entry name" value="Vaccinia Virus protein VP39"/>
    <property type="match status" value="1"/>
</dbReference>
<evidence type="ECO:0000259" key="5">
    <source>
        <dbReference type="Pfam" id="PF00891"/>
    </source>
</evidence>
<evidence type="ECO:0000256" key="4">
    <source>
        <dbReference type="PIRSR" id="PIRSR005739-1"/>
    </source>
</evidence>
<gene>
    <name evidence="7" type="ORF">BU26DRAFT_384707</name>
</gene>
<dbReference type="OrthoDB" id="2410195at2759"/>
<evidence type="ECO:0000259" key="6">
    <source>
        <dbReference type="Pfam" id="PF08100"/>
    </source>
</evidence>
<dbReference type="InterPro" id="IPR001077">
    <property type="entry name" value="COMT_C"/>
</dbReference>
<dbReference type="RefSeq" id="XP_033691108.1">
    <property type="nucleotide sequence ID" value="XM_033822615.1"/>
</dbReference>
<dbReference type="InterPro" id="IPR029063">
    <property type="entry name" value="SAM-dependent_MTases_sf"/>
</dbReference>
<proteinExistence type="predicted"/>
<keyword evidence="3" id="KW-0949">S-adenosyl-L-methionine</keyword>
<organism evidence="7 8">
    <name type="scientific">Trematosphaeria pertusa</name>
    <dbReference type="NCBI Taxonomy" id="390896"/>
    <lineage>
        <taxon>Eukaryota</taxon>
        <taxon>Fungi</taxon>
        <taxon>Dikarya</taxon>
        <taxon>Ascomycota</taxon>
        <taxon>Pezizomycotina</taxon>
        <taxon>Dothideomycetes</taxon>
        <taxon>Pleosporomycetidae</taxon>
        <taxon>Pleosporales</taxon>
        <taxon>Massarineae</taxon>
        <taxon>Trematosphaeriaceae</taxon>
        <taxon>Trematosphaeria</taxon>
    </lineage>
</organism>
<dbReference type="PIRSF" id="PIRSF005739">
    <property type="entry name" value="O-mtase"/>
    <property type="match status" value="1"/>
</dbReference>
<dbReference type="EMBL" id="ML987189">
    <property type="protein sequence ID" value="KAF2256104.1"/>
    <property type="molecule type" value="Genomic_DNA"/>
</dbReference>
<dbReference type="GO" id="GO:0032259">
    <property type="term" value="P:methylation"/>
    <property type="evidence" value="ECO:0007669"/>
    <property type="project" value="UniProtKB-KW"/>
</dbReference>
<dbReference type="InterPro" id="IPR016461">
    <property type="entry name" value="COMT-like"/>
</dbReference>
<dbReference type="AlphaFoldDB" id="A0A6A6J058"/>
<dbReference type="Proteomes" id="UP000800094">
    <property type="component" value="Unassembled WGS sequence"/>
</dbReference>
<feature type="active site" description="Proton acceptor" evidence="4">
    <location>
        <position position="251"/>
    </location>
</feature>
<protein>
    <submittedName>
        <fullName evidence="7">S-adenosyl-L-methionine-dependent methyltransferase</fullName>
    </submittedName>
</protein>
<dbReference type="PANTHER" id="PTHR43712:SF19">
    <property type="entry name" value="DUAL O-METHYLTRANSFERASE_FAD-DEPENDENT MONOOXYGENASE ELCB"/>
    <property type="match status" value="1"/>
</dbReference>
<feature type="non-terminal residue" evidence="7">
    <location>
        <position position="348"/>
    </location>
</feature>
<name>A0A6A6J058_9PLEO</name>
<sequence>KFQYISCLSWLCEYRIFHLVPLDAAAISYADLAAATGAPEQRLKSILRMAMTSALFREQPCGTRVAHSAASALLARDSGVYAYAAYMCARSAPTAMQMAAAHRRWGAASTRPNETAYNAAFGTELPFFDHVARDERRVAEFAAYMRNVRSSEGVDLKHLVAGFAWEDIPDGGVVVDVGGSTGTAAIALATAFPHLTFIVQDLPANAALGRKAAQDSLPPDILSRLAFQGHDFTCPQPVRGAAVYLLRMILHDWPDDVAARILRHVVAAMDAESRLLVMDTVLPRPGAGLVSEERIVRARDLTMMQAFNSGERELEGWVELLGRVDGRLEVVGVREPVGSAMAVLEVRV</sequence>
<dbReference type="GeneID" id="54575945"/>
<feature type="domain" description="O-methyltransferase dimerisation" evidence="6">
    <location>
        <begin position="4"/>
        <end position="75"/>
    </location>
</feature>
<reference evidence="7" key="1">
    <citation type="journal article" date="2020" name="Stud. Mycol.">
        <title>101 Dothideomycetes genomes: a test case for predicting lifestyles and emergence of pathogens.</title>
        <authorList>
            <person name="Haridas S."/>
            <person name="Albert R."/>
            <person name="Binder M."/>
            <person name="Bloem J."/>
            <person name="Labutti K."/>
            <person name="Salamov A."/>
            <person name="Andreopoulos B."/>
            <person name="Baker S."/>
            <person name="Barry K."/>
            <person name="Bills G."/>
            <person name="Bluhm B."/>
            <person name="Cannon C."/>
            <person name="Castanera R."/>
            <person name="Culley D."/>
            <person name="Daum C."/>
            <person name="Ezra D."/>
            <person name="Gonzalez J."/>
            <person name="Henrissat B."/>
            <person name="Kuo A."/>
            <person name="Liang C."/>
            <person name="Lipzen A."/>
            <person name="Lutzoni F."/>
            <person name="Magnuson J."/>
            <person name="Mondo S."/>
            <person name="Nolan M."/>
            <person name="Ohm R."/>
            <person name="Pangilinan J."/>
            <person name="Park H.-J."/>
            <person name="Ramirez L."/>
            <person name="Alfaro M."/>
            <person name="Sun H."/>
            <person name="Tritt A."/>
            <person name="Yoshinaga Y."/>
            <person name="Zwiers L.-H."/>
            <person name="Turgeon B."/>
            <person name="Goodwin S."/>
            <person name="Spatafora J."/>
            <person name="Crous P."/>
            <person name="Grigoriev I."/>
        </authorList>
    </citation>
    <scope>NUCLEOTIDE SEQUENCE</scope>
    <source>
        <strain evidence="7">CBS 122368</strain>
    </source>
</reference>
<feature type="domain" description="O-methyltransferase C-terminal" evidence="5">
    <location>
        <begin position="113"/>
        <end position="322"/>
    </location>
</feature>
<evidence type="ECO:0000313" key="8">
    <source>
        <dbReference type="Proteomes" id="UP000800094"/>
    </source>
</evidence>
<dbReference type="Pfam" id="PF08100">
    <property type="entry name" value="Dimerisation"/>
    <property type="match status" value="1"/>
</dbReference>
<feature type="non-terminal residue" evidence="7">
    <location>
        <position position="1"/>
    </location>
</feature>
<dbReference type="InterPro" id="IPR036388">
    <property type="entry name" value="WH-like_DNA-bd_sf"/>
</dbReference>
<dbReference type="GO" id="GO:0008171">
    <property type="term" value="F:O-methyltransferase activity"/>
    <property type="evidence" value="ECO:0007669"/>
    <property type="project" value="InterPro"/>
</dbReference>
<dbReference type="SUPFAM" id="SSF53335">
    <property type="entry name" value="S-adenosyl-L-methionine-dependent methyltransferases"/>
    <property type="match status" value="1"/>
</dbReference>
<dbReference type="PANTHER" id="PTHR43712">
    <property type="entry name" value="PUTATIVE (AFU_ORTHOLOGUE AFUA_4G14580)-RELATED"/>
    <property type="match status" value="1"/>
</dbReference>
<keyword evidence="8" id="KW-1185">Reference proteome</keyword>
<evidence type="ECO:0000256" key="1">
    <source>
        <dbReference type="ARBA" id="ARBA00022603"/>
    </source>
</evidence>
<evidence type="ECO:0000256" key="3">
    <source>
        <dbReference type="ARBA" id="ARBA00022691"/>
    </source>
</evidence>
<dbReference type="Pfam" id="PF00891">
    <property type="entry name" value="Methyltransf_2"/>
    <property type="match status" value="1"/>
</dbReference>
<dbReference type="PROSITE" id="PS51683">
    <property type="entry name" value="SAM_OMT_II"/>
    <property type="match status" value="1"/>
</dbReference>
<evidence type="ECO:0000313" key="7">
    <source>
        <dbReference type="EMBL" id="KAF2256104.1"/>
    </source>
</evidence>
<dbReference type="InterPro" id="IPR036390">
    <property type="entry name" value="WH_DNA-bd_sf"/>
</dbReference>
<dbReference type="Gene3D" id="1.10.10.10">
    <property type="entry name" value="Winged helix-like DNA-binding domain superfamily/Winged helix DNA-binding domain"/>
    <property type="match status" value="1"/>
</dbReference>